<evidence type="ECO:0000313" key="2">
    <source>
        <dbReference type="Proteomes" id="UP000245464"/>
    </source>
</evidence>
<protein>
    <submittedName>
        <fullName evidence="1">Uncharacterized protein</fullName>
    </submittedName>
</protein>
<gene>
    <name evidence="1" type="ORF">PtrM4_004560</name>
</gene>
<accession>A0A317BKF7</accession>
<dbReference type="Proteomes" id="UP000245464">
    <property type="component" value="Chromosome 1"/>
</dbReference>
<reference evidence="1 2" key="1">
    <citation type="journal article" date="2018" name="BMC Genomics">
        <title>Comparative genomics of the wheat fungal pathogen Pyrenophora tritici-repentis reveals chromosomal variations and genome plasticity.</title>
        <authorList>
            <person name="Moolhuijzen P."/>
            <person name="See P.T."/>
            <person name="Hane J.K."/>
            <person name="Shi G."/>
            <person name="Liu Z."/>
            <person name="Oliver R.P."/>
            <person name="Moffat C.S."/>
        </authorList>
    </citation>
    <scope>NUCLEOTIDE SEQUENCE [LARGE SCALE GENOMIC DNA]</scope>
    <source>
        <strain evidence="1">M4</strain>
    </source>
</reference>
<comment type="caution">
    <text evidence="1">The sequence shown here is derived from an EMBL/GenBank/DDBJ whole genome shotgun (WGS) entry which is preliminary data.</text>
</comment>
<evidence type="ECO:0000313" key="1">
    <source>
        <dbReference type="EMBL" id="KAF7576216.1"/>
    </source>
</evidence>
<dbReference type="EMBL" id="NQIK02000001">
    <property type="protein sequence ID" value="KAF7576216.1"/>
    <property type="molecule type" value="Genomic_DNA"/>
</dbReference>
<dbReference type="RefSeq" id="XP_001930507.2">
    <property type="nucleotide sequence ID" value="XM_001930472.2"/>
</dbReference>
<dbReference type="KEGG" id="ptrr:6340014"/>
<name>A0A317BKF7_9PLEO</name>
<organism evidence="1 2">
    <name type="scientific">Pyrenophora tritici-repentis</name>
    <dbReference type="NCBI Taxonomy" id="45151"/>
    <lineage>
        <taxon>Eukaryota</taxon>
        <taxon>Fungi</taxon>
        <taxon>Dikarya</taxon>
        <taxon>Ascomycota</taxon>
        <taxon>Pezizomycotina</taxon>
        <taxon>Dothideomycetes</taxon>
        <taxon>Pleosporomycetidae</taxon>
        <taxon>Pleosporales</taxon>
        <taxon>Pleosporineae</taxon>
        <taxon>Pleosporaceae</taxon>
        <taxon>Pyrenophora</taxon>
    </lineage>
</organism>
<proteinExistence type="predicted"/>
<sequence>MIETGKLPTKNLHILRASIRDADGKKYVFLIDESESWKLALGLQRLRKGSQVRSMQSLQMAPNEMARVLNAVPPV</sequence>
<dbReference type="GeneID" id="6340014"/>
<dbReference type="AlphaFoldDB" id="A0A317BKF7"/>